<dbReference type="GO" id="GO:0006508">
    <property type="term" value="P:proteolysis"/>
    <property type="evidence" value="ECO:0007669"/>
    <property type="project" value="InterPro"/>
</dbReference>
<evidence type="ECO:0000256" key="4">
    <source>
        <dbReference type="ARBA" id="ARBA00022960"/>
    </source>
</evidence>
<evidence type="ECO:0000256" key="9">
    <source>
        <dbReference type="RuleBase" id="RU004016"/>
    </source>
</evidence>
<dbReference type="PANTHER" id="PTHR21581">
    <property type="entry name" value="D-ALANYL-D-ALANINE CARBOXYPEPTIDASE"/>
    <property type="match status" value="1"/>
</dbReference>
<evidence type="ECO:0000256" key="8">
    <source>
        <dbReference type="PIRSR" id="PIRSR618044-2"/>
    </source>
</evidence>
<evidence type="ECO:0000256" key="1">
    <source>
        <dbReference type="ARBA" id="ARBA00007164"/>
    </source>
</evidence>
<dbReference type="EMBL" id="CP001107">
    <property type="protein sequence ID" value="ACR77008.1"/>
    <property type="molecule type" value="Genomic_DNA"/>
</dbReference>
<dbReference type="GO" id="GO:0071555">
    <property type="term" value="P:cell wall organization"/>
    <property type="evidence" value="ECO:0007669"/>
    <property type="project" value="UniProtKB-KW"/>
</dbReference>
<dbReference type="PaxDb" id="515619-EUBREC_3281"/>
<dbReference type="GO" id="GO:0009252">
    <property type="term" value="P:peptidoglycan biosynthetic process"/>
    <property type="evidence" value="ECO:0007669"/>
    <property type="project" value="UniProtKB-KW"/>
</dbReference>
<evidence type="ECO:0000256" key="10">
    <source>
        <dbReference type="SAM" id="Phobius"/>
    </source>
</evidence>
<evidence type="ECO:0000313" key="12">
    <source>
        <dbReference type="EMBL" id="ACR77008.1"/>
    </source>
</evidence>
<dbReference type="KEGG" id="ere:EUBREC_3281"/>
<keyword evidence="5" id="KW-0573">Peptidoglycan synthesis</keyword>
<dbReference type="HOGENOM" id="CLU_027070_7_1_9"/>
<evidence type="ECO:0000256" key="5">
    <source>
        <dbReference type="ARBA" id="ARBA00022984"/>
    </source>
</evidence>
<feature type="active site" evidence="7">
    <location>
        <position position="125"/>
    </location>
</feature>
<keyword evidence="12" id="KW-0645">Protease</keyword>
<keyword evidence="3" id="KW-0378">Hydrolase</keyword>
<keyword evidence="10" id="KW-0472">Membrane</keyword>
<feature type="transmembrane region" description="Helical" evidence="10">
    <location>
        <begin position="460"/>
        <end position="478"/>
    </location>
</feature>
<keyword evidence="10" id="KW-0812">Transmembrane</keyword>
<sequence length="526" mass="59630">MGVKIKWKNTMHMPLITCFSYIIIRNSTFLVIVLNSYPILELIGTDMKHKIINLKKSGILIMAVFAMVTTLCARPLMAFADGDDTYWPEGPQINSPCAVVMEVNTGTVLYEKNSHEKHYPASITKILTTYLTILNCKMDEKVTFSKEAVKESSDGSSSIKRDVGEEMTMEQTLYGVMLESANECAYAAAEHTGKKLGGDYSTFIDLMNKEAKELGCTDTHFNNANGLPDENHWTSAYDMGLISCAAYRNDEFRKITGTKTYIIPPTNKHTEDTPLYNHHAMLHPFKSYSQFVNHDCTGGKTGYTSVANSTLVTYAEKDGLTLCVVIMNAQSPDQYADTNTLLNYYFSNFKALSIAENENSAAADNTPDLGVMNEHGMYAKVSENYVVLPNNADFSSIKREAADMKSDNKDALATVRYKYGDHVVGCVDLLKSGAKVDLSYFDENSRQNVESDIIRIKPVYFLWVLVLIAVIILSIFMIRRISDNIYVLKHKWSIKKEQRERFREHKLERKQRRRRDNLKFSGRHKY</sequence>
<keyword evidence="12" id="KW-0121">Carboxypeptidase</keyword>
<accession>C4ZDN2</accession>
<feature type="domain" description="Peptidase S11 D-alanyl-D-alanine carboxypeptidase A N-terminal" evidence="11">
    <location>
        <begin position="89"/>
        <end position="330"/>
    </location>
</feature>
<protein>
    <submittedName>
        <fullName evidence="12">Serine-type D-Ala-D-Ala carboxypeptidase</fullName>
    </submittedName>
</protein>
<keyword evidence="6" id="KW-0961">Cell wall biogenesis/degradation</keyword>
<comment type="similarity">
    <text evidence="1 9">Belongs to the peptidase S11 family.</text>
</comment>
<dbReference type="AlphaFoldDB" id="C4ZDN2"/>
<reference evidence="12 13" key="1">
    <citation type="journal article" date="2009" name="Proc. Natl. Acad. Sci. U.S.A.">
        <title>Characterizing a model human gut microbiota composed of members of its two dominant bacterial phyla.</title>
        <authorList>
            <person name="Mahowald M.A."/>
            <person name="Rey F.E."/>
            <person name="Seedorf H."/>
            <person name="Turnbaugh P.J."/>
            <person name="Fulton R.S."/>
            <person name="Wollam A."/>
            <person name="Shah N."/>
            <person name="Wang C."/>
            <person name="Magrini V."/>
            <person name="Wilson R.K."/>
            <person name="Cantarel B.L."/>
            <person name="Coutinho P.M."/>
            <person name="Henrissat B."/>
            <person name="Crock L.W."/>
            <person name="Russell A."/>
            <person name="Verberkmoes N.C."/>
            <person name="Hettich R.L."/>
            <person name="Gordon J.I."/>
        </authorList>
    </citation>
    <scope>NUCLEOTIDE SEQUENCE [LARGE SCALE GENOMIC DNA]</scope>
    <source>
        <strain evidence="13">ATCC 33656 / DSM 3377 / JCM 17463 / KCTC 5835 / LMG 30912 / VPI 0990</strain>
    </source>
</reference>
<dbReference type="STRING" id="515619.EUBREC_3281"/>
<keyword evidence="4" id="KW-0133">Cell shape</keyword>
<dbReference type="PANTHER" id="PTHR21581:SF33">
    <property type="entry name" value="D-ALANYL-D-ALANINE CARBOXYPEPTIDASE DACB"/>
    <property type="match status" value="1"/>
</dbReference>
<dbReference type="GO" id="GO:0008360">
    <property type="term" value="P:regulation of cell shape"/>
    <property type="evidence" value="ECO:0007669"/>
    <property type="project" value="UniProtKB-KW"/>
</dbReference>
<dbReference type="Proteomes" id="UP000001477">
    <property type="component" value="Chromosome"/>
</dbReference>
<evidence type="ECO:0000256" key="2">
    <source>
        <dbReference type="ARBA" id="ARBA00022729"/>
    </source>
</evidence>
<dbReference type="SUPFAM" id="SSF56601">
    <property type="entry name" value="beta-lactamase/transpeptidase-like"/>
    <property type="match status" value="1"/>
</dbReference>
<evidence type="ECO:0000256" key="3">
    <source>
        <dbReference type="ARBA" id="ARBA00022801"/>
    </source>
</evidence>
<feature type="active site" description="Acyl-ester intermediate" evidence="7">
    <location>
        <position position="122"/>
    </location>
</feature>
<keyword evidence="2" id="KW-0732">Signal</keyword>
<dbReference type="GO" id="GO:0009002">
    <property type="term" value="F:serine-type D-Ala-D-Ala carboxypeptidase activity"/>
    <property type="evidence" value="ECO:0007669"/>
    <property type="project" value="InterPro"/>
</dbReference>
<evidence type="ECO:0000256" key="7">
    <source>
        <dbReference type="PIRSR" id="PIRSR618044-1"/>
    </source>
</evidence>
<gene>
    <name evidence="12" type="ordered locus">EUBREC_3281</name>
</gene>
<dbReference type="InterPro" id="IPR001967">
    <property type="entry name" value="Peptidase_S11_N"/>
</dbReference>
<dbReference type="PRINTS" id="PR00725">
    <property type="entry name" value="DADACBPTASE1"/>
</dbReference>
<dbReference type="InterPro" id="IPR018044">
    <property type="entry name" value="Peptidase_S11"/>
</dbReference>
<feature type="binding site" evidence="8">
    <location>
        <position position="300"/>
    </location>
    <ligand>
        <name>substrate</name>
    </ligand>
</feature>
<feature type="active site" evidence="7">
    <location>
        <position position="180"/>
    </location>
</feature>
<evidence type="ECO:0000256" key="6">
    <source>
        <dbReference type="ARBA" id="ARBA00023316"/>
    </source>
</evidence>
<organism evidence="12 13">
    <name type="scientific">Agathobacter rectalis (strain ATCC 33656 / DSM 3377 / JCM 17463 / KCTC 5835 / VPI 0990)</name>
    <name type="common">Eubacterium rectale</name>
    <dbReference type="NCBI Taxonomy" id="515619"/>
    <lineage>
        <taxon>Bacteria</taxon>
        <taxon>Bacillati</taxon>
        <taxon>Bacillota</taxon>
        <taxon>Clostridia</taxon>
        <taxon>Lachnospirales</taxon>
        <taxon>Lachnospiraceae</taxon>
        <taxon>Agathobacter</taxon>
    </lineage>
</organism>
<proteinExistence type="inferred from homology"/>
<feature type="transmembrane region" description="Helical" evidence="10">
    <location>
        <begin position="58"/>
        <end position="77"/>
    </location>
</feature>
<evidence type="ECO:0000313" key="13">
    <source>
        <dbReference type="Proteomes" id="UP000001477"/>
    </source>
</evidence>
<dbReference type="Pfam" id="PF00768">
    <property type="entry name" value="Peptidase_S11"/>
    <property type="match status" value="1"/>
</dbReference>
<dbReference type="Gene3D" id="3.40.710.10">
    <property type="entry name" value="DD-peptidase/beta-lactamase superfamily"/>
    <property type="match status" value="1"/>
</dbReference>
<dbReference type="InterPro" id="IPR012338">
    <property type="entry name" value="Beta-lactam/transpept-like"/>
</dbReference>
<name>C4ZDN2_AGARV</name>
<evidence type="ECO:0000259" key="11">
    <source>
        <dbReference type="Pfam" id="PF00768"/>
    </source>
</evidence>
<feature type="transmembrane region" description="Helical" evidence="10">
    <location>
        <begin position="12"/>
        <end position="37"/>
    </location>
</feature>
<keyword evidence="10" id="KW-1133">Transmembrane helix</keyword>